<name>A0ABV8DZS0_9NOCA</name>
<sequence length="149" mass="16249">MTALRTVEVERVIAAPIAEVFGFLTDSANYRSVPGVLRARLVTPGASVPQGAGAVRQVVTAALALTELVTGYEPPHRMEYRIVRAVPPLRHEAGSITCEQVPGGTRVRWHSEFAVATPIAAGLLTRVWTPIVRSGFELVLRTADRRLRR</sequence>
<dbReference type="InterPro" id="IPR023393">
    <property type="entry name" value="START-like_dom_sf"/>
</dbReference>
<dbReference type="RefSeq" id="WP_378615387.1">
    <property type="nucleotide sequence ID" value="NZ_JBHSAX010000022.1"/>
</dbReference>
<comment type="caution">
    <text evidence="1">The sequence shown here is derived from an EMBL/GenBank/DDBJ whole genome shotgun (WGS) entry which is preliminary data.</text>
</comment>
<gene>
    <name evidence="1" type="ORF">ACFO0B_26220</name>
</gene>
<keyword evidence="2" id="KW-1185">Reference proteome</keyword>
<dbReference type="Pfam" id="PF10604">
    <property type="entry name" value="Polyketide_cyc2"/>
    <property type="match status" value="1"/>
</dbReference>
<accession>A0ABV8DZS0</accession>
<dbReference type="SUPFAM" id="SSF55961">
    <property type="entry name" value="Bet v1-like"/>
    <property type="match status" value="1"/>
</dbReference>
<dbReference type="InterPro" id="IPR019587">
    <property type="entry name" value="Polyketide_cyclase/dehydratase"/>
</dbReference>
<dbReference type="Proteomes" id="UP001595696">
    <property type="component" value="Unassembled WGS sequence"/>
</dbReference>
<dbReference type="CDD" id="cd07821">
    <property type="entry name" value="PYR_PYL_RCAR_like"/>
    <property type="match status" value="1"/>
</dbReference>
<evidence type="ECO:0000313" key="2">
    <source>
        <dbReference type="Proteomes" id="UP001595696"/>
    </source>
</evidence>
<evidence type="ECO:0000313" key="1">
    <source>
        <dbReference type="EMBL" id="MFC3965501.1"/>
    </source>
</evidence>
<dbReference type="EMBL" id="JBHSAX010000022">
    <property type="protein sequence ID" value="MFC3965501.1"/>
    <property type="molecule type" value="Genomic_DNA"/>
</dbReference>
<dbReference type="Gene3D" id="3.30.530.20">
    <property type="match status" value="1"/>
</dbReference>
<protein>
    <submittedName>
        <fullName evidence="1">SRPBCC family protein</fullName>
    </submittedName>
</protein>
<reference evidence="2" key="1">
    <citation type="journal article" date="2019" name="Int. J. Syst. Evol. Microbiol.">
        <title>The Global Catalogue of Microorganisms (GCM) 10K type strain sequencing project: providing services to taxonomists for standard genome sequencing and annotation.</title>
        <authorList>
            <consortium name="The Broad Institute Genomics Platform"/>
            <consortium name="The Broad Institute Genome Sequencing Center for Infectious Disease"/>
            <person name="Wu L."/>
            <person name="Ma J."/>
        </authorList>
    </citation>
    <scope>NUCLEOTIDE SEQUENCE [LARGE SCALE GENOMIC DNA]</scope>
    <source>
        <strain evidence="2">CGMCC 4.7330</strain>
    </source>
</reference>
<proteinExistence type="predicted"/>
<organism evidence="1 2">
    <name type="scientific">Nocardia jiangsuensis</name>
    <dbReference type="NCBI Taxonomy" id="1691563"/>
    <lineage>
        <taxon>Bacteria</taxon>
        <taxon>Bacillati</taxon>
        <taxon>Actinomycetota</taxon>
        <taxon>Actinomycetes</taxon>
        <taxon>Mycobacteriales</taxon>
        <taxon>Nocardiaceae</taxon>
        <taxon>Nocardia</taxon>
    </lineage>
</organism>